<dbReference type="InterPro" id="IPR029018">
    <property type="entry name" value="Hex-like_dom2"/>
</dbReference>
<feature type="domain" description="Beta-hexosaminidase bacterial type N-terminal" evidence="8">
    <location>
        <begin position="5"/>
        <end position="136"/>
    </location>
</feature>
<dbReference type="CDD" id="cd06568">
    <property type="entry name" value="GH20_SpHex_like"/>
    <property type="match status" value="1"/>
</dbReference>
<dbReference type="EMBL" id="BJYY01000014">
    <property type="protein sequence ID" value="GEO34613.1"/>
    <property type="molecule type" value="Genomic_DNA"/>
</dbReference>
<feature type="domain" description="Glycoside hydrolase family 20 catalytic" evidence="7">
    <location>
        <begin position="311"/>
        <end position="454"/>
    </location>
</feature>
<dbReference type="InterPro" id="IPR015883">
    <property type="entry name" value="Glyco_hydro_20_cat"/>
</dbReference>
<dbReference type="SUPFAM" id="SSF55545">
    <property type="entry name" value="beta-N-acetylhexosaminidase-like domain"/>
    <property type="match status" value="1"/>
</dbReference>
<dbReference type="AlphaFoldDB" id="A0A512DDR8"/>
<dbReference type="OrthoDB" id="9763537at2"/>
<name>A0A512DDR8_9CELL</name>
<evidence type="ECO:0000256" key="2">
    <source>
        <dbReference type="ARBA" id="ARBA00006285"/>
    </source>
</evidence>
<dbReference type="InterPro" id="IPR025705">
    <property type="entry name" value="Beta_hexosaminidase_sua/sub"/>
</dbReference>
<proteinExistence type="inferred from homology"/>
<dbReference type="GO" id="GO:0004563">
    <property type="term" value="F:beta-N-acetylhexosaminidase activity"/>
    <property type="evidence" value="ECO:0007669"/>
    <property type="project" value="UniProtKB-EC"/>
</dbReference>
<evidence type="ECO:0000313" key="10">
    <source>
        <dbReference type="Proteomes" id="UP000321181"/>
    </source>
</evidence>
<dbReference type="Gene3D" id="3.20.20.80">
    <property type="entry name" value="Glycosidases"/>
    <property type="match status" value="1"/>
</dbReference>
<gene>
    <name evidence="9" type="ORF">CAE01nite_23380</name>
</gene>
<dbReference type="PANTHER" id="PTHR22600:SF57">
    <property type="entry name" value="BETA-N-ACETYLHEXOSAMINIDASE"/>
    <property type="match status" value="1"/>
</dbReference>
<dbReference type="GO" id="GO:0016020">
    <property type="term" value="C:membrane"/>
    <property type="evidence" value="ECO:0007669"/>
    <property type="project" value="TreeGrafter"/>
</dbReference>
<dbReference type="SUPFAM" id="SSF51445">
    <property type="entry name" value="(Trans)glycosidases"/>
    <property type="match status" value="1"/>
</dbReference>
<keyword evidence="4" id="KW-0378">Hydrolase</keyword>
<evidence type="ECO:0000259" key="8">
    <source>
        <dbReference type="Pfam" id="PF02838"/>
    </source>
</evidence>
<organism evidence="9 10">
    <name type="scientific">Cellulomonas aerilata</name>
    <dbReference type="NCBI Taxonomy" id="515326"/>
    <lineage>
        <taxon>Bacteria</taxon>
        <taxon>Bacillati</taxon>
        <taxon>Actinomycetota</taxon>
        <taxon>Actinomycetes</taxon>
        <taxon>Micrococcales</taxon>
        <taxon>Cellulomonadaceae</taxon>
        <taxon>Cellulomonas</taxon>
    </lineage>
</organism>
<evidence type="ECO:0000256" key="6">
    <source>
        <dbReference type="PIRSR" id="PIRSR625705-1"/>
    </source>
</evidence>
<dbReference type="PANTHER" id="PTHR22600">
    <property type="entry name" value="BETA-HEXOSAMINIDASE"/>
    <property type="match status" value="1"/>
</dbReference>
<dbReference type="Pfam" id="PF02838">
    <property type="entry name" value="Glyco_hydro_20b"/>
    <property type="match status" value="1"/>
</dbReference>
<evidence type="ECO:0000256" key="4">
    <source>
        <dbReference type="ARBA" id="ARBA00022801"/>
    </source>
</evidence>
<evidence type="ECO:0000313" key="9">
    <source>
        <dbReference type="EMBL" id="GEO34613.1"/>
    </source>
</evidence>
<comment type="similarity">
    <text evidence="2">Belongs to the glycosyl hydrolase 20 family.</text>
</comment>
<dbReference type="PRINTS" id="PR00738">
    <property type="entry name" value="GLHYDRLASE20"/>
</dbReference>
<dbReference type="InterPro" id="IPR017853">
    <property type="entry name" value="GH"/>
</dbReference>
<protein>
    <recommendedName>
        <fullName evidence="3">beta-N-acetylhexosaminidase</fullName>
        <ecNumber evidence="3">3.2.1.52</ecNumber>
    </recommendedName>
</protein>
<feature type="active site" description="Proton donor" evidence="6">
    <location>
        <position position="302"/>
    </location>
</feature>
<keyword evidence="10" id="KW-1185">Reference proteome</keyword>
<dbReference type="Gene3D" id="3.30.379.10">
    <property type="entry name" value="Chitobiase/beta-hexosaminidase domain 2-like"/>
    <property type="match status" value="1"/>
</dbReference>
<dbReference type="InterPro" id="IPR015882">
    <property type="entry name" value="HEX_bac_N"/>
</dbReference>
<dbReference type="Pfam" id="PF00728">
    <property type="entry name" value="Glyco_hydro_20"/>
    <property type="match status" value="2"/>
</dbReference>
<reference evidence="9 10" key="1">
    <citation type="submission" date="2019-07" db="EMBL/GenBank/DDBJ databases">
        <title>Whole genome shotgun sequence of Cellulomonas aerilata NBRC 106308.</title>
        <authorList>
            <person name="Hosoyama A."/>
            <person name="Uohara A."/>
            <person name="Ohji S."/>
            <person name="Ichikawa N."/>
        </authorList>
    </citation>
    <scope>NUCLEOTIDE SEQUENCE [LARGE SCALE GENOMIC DNA]</scope>
    <source>
        <strain evidence="9 10">NBRC 106308</strain>
    </source>
</reference>
<dbReference type="EC" id="3.2.1.52" evidence="3"/>
<accession>A0A512DDR8</accession>
<dbReference type="Proteomes" id="UP000321181">
    <property type="component" value="Unassembled WGS sequence"/>
</dbReference>
<dbReference type="GO" id="GO:0030203">
    <property type="term" value="P:glycosaminoglycan metabolic process"/>
    <property type="evidence" value="ECO:0007669"/>
    <property type="project" value="TreeGrafter"/>
</dbReference>
<comment type="catalytic activity">
    <reaction evidence="1">
        <text>Hydrolysis of terminal non-reducing N-acetyl-D-hexosamine residues in N-acetyl-beta-D-hexosaminides.</text>
        <dbReference type="EC" id="3.2.1.52"/>
    </reaction>
</comment>
<comment type="caution">
    <text evidence="9">The sequence shown here is derived from an EMBL/GenBank/DDBJ whole genome shotgun (WGS) entry which is preliminary data.</text>
</comment>
<dbReference type="GO" id="GO:0005975">
    <property type="term" value="P:carbohydrate metabolic process"/>
    <property type="evidence" value="ECO:0007669"/>
    <property type="project" value="InterPro"/>
</dbReference>
<sequence length="489" mass="52508">MTDLPLVPVPLTVERTGRAPFVLGPWTMFATGDSSEEISAGVLAAELLGPVVDFPIGLSTEDLRLPGTIAIEIDAAAGPADADPAERYTVTVDTDRIEVRAPRPAGLMRGVATLQQLVTPQPDGSVEVPALEVHDAPRFPWRGLSLDVARHFFTVGQVCAVLCVMSQLKLNVLHLHLTDDQGWRIDLPSRPGLAGRSSGSEVGGGRGGCYSAQDYAAIVAHAAARSITVVPEIDVPGHVNAALHALPELTPDGVAPPVYTGTDVGFSRLHRDVPATVPFLRDVFGDLAAMTPGPYLHIGGDEVLEMGSDEYAWFVRSAQDAVRQAGKVTVGWQEIAHGEVDAGTVVQYWDPREDPAPFVAAASRGARLLLSPASRVYLDMKYDAATRLGLHWAGHVELRDAYDWEPDDVIPGVAPGSILGVEAAVWTETIETTEDLFTMLLPRLAAVAEVAWSAADRRGWDGFRGRVAHLADGWDRDGFAWYASPQVHW</sequence>
<evidence type="ECO:0000256" key="1">
    <source>
        <dbReference type="ARBA" id="ARBA00001231"/>
    </source>
</evidence>
<keyword evidence="5" id="KW-0326">Glycosidase</keyword>
<evidence type="ECO:0000256" key="3">
    <source>
        <dbReference type="ARBA" id="ARBA00012663"/>
    </source>
</evidence>
<evidence type="ECO:0000259" key="7">
    <source>
        <dbReference type="Pfam" id="PF00728"/>
    </source>
</evidence>
<dbReference type="RefSeq" id="WP_146904512.1">
    <property type="nucleotide sequence ID" value="NZ_BAAARM010000004.1"/>
</dbReference>
<evidence type="ECO:0000256" key="5">
    <source>
        <dbReference type="ARBA" id="ARBA00023295"/>
    </source>
</evidence>
<feature type="domain" description="Glycoside hydrolase family 20 catalytic" evidence="7">
    <location>
        <begin position="139"/>
        <end position="304"/>
    </location>
</feature>